<sequence>MASANFIEGVKGFFEALGYYHRFIKNYGALAKPLTELLTKYVLWEWIGLANEAFQQLKHAICKDPVLFEFYVNTDACGHGIEVVLQ</sequence>
<dbReference type="InterPro" id="IPR043128">
    <property type="entry name" value="Rev_trsase/Diguanyl_cyclase"/>
</dbReference>
<dbReference type="PANTHER" id="PTHR33064:SF37">
    <property type="entry name" value="RIBONUCLEASE H"/>
    <property type="match status" value="1"/>
</dbReference>
<protein>
    <submittedName>
        <fullName evidence="1">Gypsy/Ty-3 retroelement polyprotein</fullName>
    </submittedName>
</protein>
<dbReference type="OrthoDB" id="1702342at2759"/>
<name>A0A5B6VBE5_9ROSI</name>
<keyword evidence="2" id="KW-1185">Reference proteome</keyword>
<evidence type="ECO:0000313" key="1">
    <source>
        <dbReference type="EMBL" id="KAA3466452.1"/>
    </source>
</evidence>
<gene>
    <name evidence="1" type="ORF">EPI10_001544</name>
</gene>
<comment type="caution">
    <text evidence="1">The sequence shown here is derived from an EMBL/GenBank/DDBJ whole genome shotgun (WGS) entry which is preliminary data.</text>
</comment>
<dbReference type="InterPro" id="IPR043502">
    <property type="entry name" value="DNA/RNA_pol_sf"/>
</dbReference>
<dbReference type="PANTHER" id="PTHR33064">
    <property type="entry name" value="POL PROTEIN"/>
    <property type="match status" value="1"/>
</dbReference>
<dbReference type="AlphaFoldDB" id="A0A5B6VBE5"/>
<dbReference type="EMBL" id="SMMG02000007">
    <property type="protein sequence ID" value="KAA3466452.1"/>
    <property type="molecule type" value="Genomic_DNA"/>
</dbReference>
<dbReference type="Gene3D" id="3.30.70.270">
    <property type="match status" value="1"/>
</dbReference>
<dbReference type="Proteomes" id="UP000325315">
    <property type="component" value="Unassembled WGS sequence"/>
</dbReference>
<reference evidence="2" key="1">
    <citation type="journal article" date="2019" name="Plant Biotechnol. J.">
        <title>Genome sequencing of the Australian wild diploid species Gossypium australe highlights disease resistance and delayed gland morphogenesis.</title>
        <authorList>
            <person name="Cai Y."/>
            <person name="Cai X."/>
            <person name="Wang Q."/>
            <person name="Wang P."/>
            <person name="Zhang Y."/>
            <person name="Cai C."/>
            <person name="Xu Y."/>
            <person name="Wang K."/>
            <person name="Zhou Z."/>
            <person name="Wang C."/>
            <person name="Geng S."/>
            <person name="Li B."/>
            <person name="Dong Q."/>
            <person name="Hou Y."/>
            <person name="Wang H."/>
            <person name="Ai P."/>
            <person name="Liu Z."/>
            <person name="Yi F."/>
            <person name="Sun M."/>
            <person name="An G."/>
            <person name="Cheng J."/>
            <person name="Zhang Y."/>
            <person name="Shi Q."/>
            <person name="Xie Y."/>
            <person name="Shi X."/>
            <person name="Chang Y."/>
            <person name="Huang F."/>
            <person name="Chen Y."/>
            <person name="Hong S."/>
            <person name="Mi L."/>
            <person name="Sun Q."/>
            <person name="Zhang L."/>
            <person name="Zhou B."/>
            <person name="Peng R."/>
            <person name="Zhang X."/>
            <person name="Liu F."/>
        </authorList>
    </citation>
    <scope>NUCLEOTIDE SEQUENCE [LARGE SCALE GENOMIC DNA]</scope>
    <source>
        <strain evidence="2">cv. PA1801</strain>
    </source>
</reference>
<dbReference type="InterPro" id="IPR051320">
    <property type="entry name" value="Viral_Replic_Matur_Polypro"/>
</dbReference>
<dbReference type="SUPFAM" id="SSF56672">
    <property type="entry name" value="DNA/RNA polymerases"/>
    <property type="match status" value="1"/>
</dbReference>
<accession>A0A5B6VBE5</accession>
<evidence type="ECO:0000313" key="2">
    <source>
        <dbReference type="Proteomes" id="UP000325315"/>
    </source>
</evidence>
<proteinExistence type="predicted"/>
<organism evidence="1 2">
    <name type="scientific">Gossypium australe</name>
    <dbReference type="NCBI Taxonomy" id="47621"/>
    <lineage>
        <taxon>Eukaryota</taxon>
        <taxon>Viridiplantae</taxon>
        <taxon>Streptophyta</taxon>
        <taxon>Embryophyta</taxon>
        <taxon>Tracheophyta</taxon>
        <taxon>Spermatophyta</taxon>
        <taxon>Magnoliopsida</taxon>
        <taxon>eudicotyledons</taxon>
        <taxon>Gunneridae</taxon>
        <taxon>Pentapetalae</taxon>
        <taxon>rosids</taxon>
        <taxon>malvids</taxon>
        <taxon>Malvales</taxon>
        <taxon>Malvaceae</taxon>
        <taxon>Malvoideae</taxon>
        <taxon>Gossypium</taxon>
    </lineage>
</organism>